<accession>A0A937AA18</accession>
<evidence type="ECO:0000313" key="2">
    <source>
        <dbReference type="Proteomes" id="UP000642920"/>
    </source>
</evidence>
<comment type="caution">
    <text evidence="1">The sequence shown here is derived from an EMBL/GenBank/DDBJ whole genome shotgun (WGS) entry which is preliminary data.</text>
</comment>
<reference evidence="1" key="1">
    <citation type="submission" date="2021-01" db="EMBL/GenBank/DDBJ databases">
        <title>Marivirga sp. nov., isolated from intertidal surface sediments.</title>
        <authorList>
            <person name="Zhang M."/>
        </authorList>
    </citation>
    <scope>NUCLEOTIDE SEQUENCE</scope>
    <source>
        <strain evidence="1">SM1354</strain>
    </source>
</reference>
<gene>
    <name evidence="1" type="ORF">JKP34_14080</name>
</gene>
<dbReference type="EMBL" id="JAERQG010000003">
    <property type="protein sequence ID" value="MBL0766390.1"/>
    <property type="molecule type" value="Genomic_DNA"/>
</dbReference>
<dbReference type="AlphaFoldDB" id="A0A937AA18"/>
<dbReference type="RefSeq" id="WP_201922769.1">
    <property type="nucleotide sequence ID" value="NZ_JAERQG010000003.1"/>
</dbReference>
<proteinExistence type="predicted"/>
<organism evidence="1 2">
    <name type="scientific">Marivirga atlantica</name>
    <dbReference type="NCBI Taxonomy" id="1548457"/>
    <lineage>
        <taxon>Bacteria</taxon>
        <taxon>Pseudomonadati</taxon>
        <taxon>Bacteroidota</taxon>
        <taxon>Cytophagia</taxon>
        <taxon>Cytophagales</taxon>
        <taxon>Marivirgaceae</taxon>
        <taxon>Marivirga</taxon>
    </lineage>
</organism>
<keyword evidence="2" id="KW-1185">Reference proteome</keyword>
<protein>
    <submittedName>
        <fullName evidence="1">Uncharacterized protein</fullName>
    </submittedName>
</protein>
<dbReference type="Proteomes" id="UP000642920">
    <property type="component" value="Unassembled WGS sequence"/>
</dbReference>
<evidence type="ECO:0000313" key="1">
    <source>
        <dbReference type="EMBL" id="MBL0766390.1"/>
    </source>
</evidence>
<sequence length="190" mass="21698">MEYKIIWKHFEKSSEIGKHLDAKSDFSLPYFIDGEEMEKFEKQEAVSLNHIHLVRGLLVGYFDKPPKVDTSFAQSKATEIIMEQLPNFGAASLESLILDLSTYLRDTFGQLTSMQSLSTGVELVPTSNTLKYDCCIDLINCIDDNQLPHKEAGIEKLQQLLSEINPKMLNSELLEDYKQMQEILKEFQAS</sequence>
<name>A0A937AA18_9BACT</name>